<organism evidence="1 2">
    <name type="scientific">[Candida] jaroonii</name>
    <dbReference type="NCBI Taxonomy" id="467808"/>
    <lineage>
        <taxon>Eukaryota</taxon>
        <taxon>Fungi</taxon>
        <taxon>Dikarya</taxon>
        <taxon>Ascomycota</taxon>
        <taxon>Saccharomycotina</taxon>
        <taxon>Pichiomycetes</taxon>
        <taxon>Debaryomycetaceae</taxon>
        <taxon>Yamadazyma</taxon>
    </lineage>
</organism>
<sequence length="243" mass="28262">MSIVEKESIMDIGKHCSKCQRIDFLPFQCEFCKLIFCGDHRKLEQHQCPGLQEKPIRRSTSPEGPTAASLFPNRDNDRVRINQLLKDPKPTTLKEKSTAVMKLTKFLHLQKLKRQSKTTLFSKKPNPIVEIQSLKKVSKGDIKIKPEDRIYIWCLYLKHEDFEKIDSLKDRKGIFINKNWSIGKILDYLSDQLSIINKNNQVDDIHERLNIFKLVKEQPELVKTSSKGKDLKNGETLYLVRGI</sequence>
<gene>
    <name evidence="1" type="ORF">CLIB1444_05S07184</name>
</gene>
<reference evidence="1" key="1">
    <citation type="submission" date="2022-06" db="EMBL/GenBank/DDBJ databases">
        <authorList>
            <person name="Legras J.-L."/>
            <person name="Devillers H."/>
            <person name="Grondin C."/>
        </authorList>
    </citation>
    <scope>NUCLEOTIDE SEQUENCE</scope>
    <source>
        <strain evidence="1">CLIB 1444</strain>
    </source>
</reference>
<dbReference type="Proteomes" id="UP001152531">
    <property type="component" value="Unassembled WGS sequence"/>
</dbReference>
<name>A0ACA9Y8N9_9ASCO</name>
<accession>A0ACA9Y8N9</accession>
<dbReference type="EMBL" id="CALSDN010000005">
    <property type="protein sequence ID" value="CAH6721262.1"/>
    <property type="molecule type" value="Genomic_DNA"/>
</dbReference>
<protein>
    <submittedName>
        <fullName evidence="1">CDC48-associated ubiquitin-like/zinc finger protein 1</fullName>
    </submittedName>
</protein>
<evidence type="ECO:0000313" key="2">
    <source>
        <dbReference type="Proteomes" id="UP001152531"/>
    </source>
</evidence>
<keyword evidence="2" id="KW-1185">Reference proteome</keyword>
<comment type="caution">
    <text evidence="1">The sequence shown here is derived from an EMBL/GenBank/DDBJ whole genome shotgun (WGS) entry which is preliminary data.</text>
</comment>
<evidence type="ECO:0000313" key="1">
    <source>
        <dbReference type="EMBL" id="CAH6721262.1"/>
    </source>
</evidence>
<proteinExistence type="predicted"/>